<dbReference type="Pfam" id="PF02845">
    <property type="entry name" value="CUE"/>
    <property type="match status" value="1"/>
</dbReference>
<feature type="region of interest" description="Disordered" evidence="1">
    <location>
        <begin position="235"/>
        <end position="267"/>
    </location>
</feature>
<organism evidence="3 4">
    <name type="scientific">Elaeis guineensis var. tenera</name>
    <name type="common">Oil palm</name>
    <dbReference type="NCBI Taxonomy" id="51953"/>
    <lineage>
        <taxon>Eukaryota</taxon>
        <taxon>Viridiplantae</taxon>
        <taxon>Streptophyta</taxon>
        <taxon>Embryophyta</taxon>
        <taxon>Tracheophyta</taxon>
        <taxon>Spermatophyta</taxon>
        <taxon>Magnoliopsida</taxon>
        <taxon>Liliopsida</taxon>
        <taxon>Arecaceae</taxon>
        <taxon>Arecoideae</taxon>
        <taxon>Cocoseae</taxon>
        <taxon>Elaeidinae</taxon>
        <taxon>Elaeis</taxon>
    </lineage>
</organism>
<dbReference type="AlphaFoldDB" id="A0A6J0PM45"/>
<evidence type="ECO:0000313" key="3">
    <source>
        <dbReference type="Proteomes" id="UP000504607"/>
    </source>
</evidence>
<dbReference type="OrthoDB" id="769720at2759"/>
<dbReference type="Gene3D" id="1.10.8.10">
    <property type="entry name" value="DNA helicase RuvA subunit, C-terminal domain"/>
    <property type="match status" value="1"/>
</dbReference>
<dbReference type="Proteomes" id="UP000504607">
    <property type="component" value="Chromosome 7"/>
</dbReference>
<protein>
    <submittedName>
        <fullName evidence="4">Polyadenylate-binding protein-interacting protein 6 isoform X1</fullName>
    </submittedName>
</protein>
<evidence type="ECO:0000256" key="1">
    <source>
        <dbReference type="SAM" id="MobiDB-lite"/>
    </source>
</evidence>
<dbReference type="GeneID" id="105048456"/>
<dbReference type="InParanoid" id="A0A6J0PM45"/>
<proteinExistence type="predicted"/>
<dbReference type="InterPro" id="IPR038981">
    <property type="entry name" value="CID5/CID6"/>
</dbReference>
<reference evidence="4" key="1">
    <citation type="submission" date="2025-08" db="UniProtKB">
        <authorList>
            <consortium name="RefSeq"/>
        </authorList>
    </citation>
    <scope>IDENTIFICATION</scope>
</reference>
<evidence type="ECO:0000313" key="4">
    <source>
        <dbReference type="RefSeq" id="XP_019707580.1"/>
    </source>
</evidence>
<dbReference type="PANTHER" id="PTHR37252">
    <property type="entry name" value="POLYADENYLATE-BINDING PROTEIN-INTERACTING PROTEIN 6"/>
    <property type="match status" value="1"/>
</dbReference>
<dbReference type="SUPFAM" id="SSF46934">
    <property type="entry name" value="UBA-like"/>
    <property type="match status" value="1"/>
</dbReference>
<accession>A0A6J0PM45</accession>
<keyword evidence="3" id="KW-1185">Reference proteome</keyword>
<sequence>MTFPTMPFHQNIRPHSIALFRSVGRDLNYSVDLGRGRGTGARVSIALRFISPRLEVHQFDLFFVSWDGTIRVLEFVKRAAPTDTMMQGKSLLNPYATPYVPLSNVIPGVSFERDNKATKKILGDAENNEVIENSADYQLLDSVSVDYDVQGLEKRNASDESSRKIGDPWNSDYTFQDAIPSSEKQSAVDDPNMVMDWLSSMFPNISMESLAELLNANHGDLNQTIDVLEQLEYEGDEMENSAEASATSNRLGDPPERANASGISSSI</sequence>
<dbReference type="InterPro" id="IPR003892">
    <property type="entry name" value="CUE"/>
</dbReference>
<dbReference type="PROSITE" id="PS51140">
    <property type="entry name" value="CUE"/>
    <property type="match status" value="1"/>
</dbReference>
<dbReference type="InterPro" id="IPR009060">
    <property type="entry name" value="UBA-like_sf"/>
</dbReference>
<dbReference type="GO" id="GO:0043130">
    <property type="term" value="F:ubiquitin binding"/>
    <property type="evidence" value="ECO:0007669"/>
    <property type="project" value="InterPro"/>
</dbReference>
<feature type="domain" description="CUE" evidence="2">
    <location>
        <begin position="190"/>
        <end position="233"/>
    </location>
</feature>
<evidence type="ECO:0000259" key="2">
    <source>
        <dbReference type="PROSITE" id="PS51140"/>
    </source>
</evidence>
<gene>
    <name evidence="4" type="primary">LOC105048456</name>
</gene>
<name>A0A6J0PM45_ELAGV</name>
<dbReference type="RefSeq" id="XP_019707580.1">
    <property type="nucleotide sequence ID" value="XM_019852021.1"/>
</dbReference>
<dbReference type="PANTHER" id="PTHR37252:SF3">
    <property type="entry name" value="POLYADENYLATE-BINDING PROTEIN-INTERACTING PROTEIN 6"/>
    <property type="match status" value="1"/>
</dbReference>